<comment type="function">
    <text evidence="4">Non catalytic subunit of RNase H2, an endonuclease that specifically degrades the RNA of RNA:DNA hybrids. Participates in DNA replication, possibly by mediating the removal of lagging-strand Okazaki fragment RNA primers during DNA replication. Mediates the excision of single ribonucleotides from DNA:RNA duplexes.</text>
</comment>
<keyword evidence="10" id="KW-1185">Reference proteome</keyword>
<dbReference type="STRING" id="1284197.S8AEL4"/>
<organism evidence="9 10">
    <name type="scientific">Dactylellina haptotyla (strain CBS 200.50)</name>
    <name type="common">Nematode-trapping fungus</name>
    <name type="synonym">Monacrosporium haptotylum</name>
    <dbReference type="NCBI Taxonomy" id="1284197"/>
    <lineage>
        <taxon>Eukaryota</taxon>
        <taxon>Fungi</taxon>
        <taxon>Dikarya</taxon>
        <taxon>Ascomycota</taxon>
        <taxon>Pezizomycotina</taxon>
        <taxon>Orbiliomycetes</taxon>
        <taxon>Orbiliales</taxon>
        <taxon>Orbiliaceae</taxon>
        <taxon>Dactylellina</taxon>
    </lineage>
</organism>
<dbReference type="Gene3D" id="2.20.25.530">
    <property type="match status" value="1"/>
</dbReference>
<gene>
    <name evidence="9" type="ORF">H072_4597</name>
</gene>
<evidence type="ECO:0000256" key="2">
    <source>
        <dbReference type="ARBA" id="ARBA00019062"/>
    </source>
</evidence>
<evidence type="ECO:0000313" key="10">
    <source>
        <dbReference type="Proteomes" id="UP000015100"/>
    </source>
</evidence>
<evidence type="ECO:0000256" key="3">
    <source>
        <dbReference type="ARBA" id="ARBA00023242"/>
    </source>
</evidence>
<dbReference type="eggNOG" id="ENOG502SAQ3">
    <property type="taxonomic scope" value="Eukaryota"/>
</dbReference>
<evidence type="ECO:0000256" key="5">
    <source>
        <dbReference type="ARBA" id="ARBA00033464"/>
    </source>
</evidence>
<dbReference type="InterPro" id="IPR041195">
    <property type="entry name" value="Rnh202_N"/>
</dbReference>
<dbReference type="OMA" id="YYFCPKL"/>
<dbReference type="GO" id="GO:0032299">
    <property type="term" value="C:ribonuclease H2 complex"/>
    <property type="evidence" value="ECO:0007669"/>
    <property type="project" value="InterPro"/>
</dbReference>
<dbReference type="Gene3D" id="1.10.20.120">
    <property type="match status" value="1"/>
</dbReference>
<dbReference type="Proteomes" id="UP000015100">
    <property type="component" value="Unassembled WGS sequence"/>
</dbReference>
<evidence type="ECO:0000256" key="1">
    <source>
        <dbReference type="ARBA" id="ARBA00004123"/>
    </source>
</evidence>
<feature type="region of interest" description="Disordered" evidence="6">
    <location>
        <begin position="268"/>
        <end position="306"/>
    </location>
</feature>
<dbReference type="EMBL" id="AQGS01000239">
    <property type="protein sequence ID" value="EPS41490.1"/>
    <property type="molecule type" value="Genomic_DNA"/>
</dbReference>
<keyword evidence="3" id="KW-0539">Nucleus</keyword>
<comment type="subcellular location">
    <subcellularLocation>
        <location evidence="1">Nucleus</location>
    </subcellularLocation>
</comment>
<dbReference type="Pfam" id="PF09468">
    <property type="entry name" value="RNase_H2-Ydr279"/>
    <property type="match status" value="1"/>
</dbReference>
<dbReference type="PANTHER" id="PTHR13383:SF11">
    <property type="entry name" value="RIBONUCLEASE H2 SUBUNIT B"/>
    <property type="match status" value="1"/>
</dbReference>
<dbReference type="GO" id="GO:0006401">
    <property type="term" value="P:RNA catabolic process"/>
    <property type="evidence" value="ECO:0007669"/>
    <property type="project" value="TreeGrafter"/>
</dbReference>
<dbReference type="InterPro" id="IPR040456">
    <property type="entry name" value="RNase_H2_suB"/>
</dbReference>
<comment type="caution">
    <text evidence="9">The sequence shown here is derived from an EMBL/GenBank/DDBJ whole genome shotgun (WGS) entry which is preliminary data.</text>
</comment>
<reference evidence="9 10" key="1">
    <citation type="journal article" date="2013" name="PLoS Genet.">
        <title>Genomic mechanisms accounting for the adaptation to parasitism in nematode-trapping fungi.</title>
        <authorList>
            <person name="Meerupati T."/>
            <person name="Andersson K.M."/>
            <person name="Friman E."/>
            <person name="Kumar D."/>
            <person name="Tunlid A."/>
            <person name="Ahren D."/>
        </authorList>
    </citation>
    <scope>NUCLEOTIDE SEQUENCE [LARGE SCALE GENOMIC DNA]</scope>
    <source>
        <strain evidence="9 10">CBS 200.50</strain>
    </source>
</reference>
<name>S8AEL4_DACHA</name>
<dbReference type="PANTHER" id="PTHR13383">
    <property type="entry name" value="RIBONUCLEASE H2 SUBUNIT B"/>
    <property type="match status" value="1"/>
</dbReference>
<dbReference type="Pfam" id="PF17745">
    <property type="entry name" value="Ydr279_N"/>
    <property type="match status" value="1"/>
</dbReference>
<feature type="domain" description="Ribonuclease H2 subunit B wHTH" evidence="7">
    <location>
        <begin position="139"/>
        <end position="350"/>
    </location>
</feature>
<accession>S8AEL4</accession>
<dbReference type="OrthoDB" id="29098at2759"/>
<reference evidence="10" key="2">
    <citation type="submission" date="2013-04" db="EMBL/GenBank/DDBJ databases">
        <title>Genomic mechanisms accounting for the adaptation to parasitism in nematode-trapping fungi.</title>
        <authorList>
            <person name="Ahren D.G."/>
        </authorList>
    </citation>
    <scope>NUCLEOTIDE SEQUENCE [LARGE SCALE GENOMIC DNA]</scope>
    <source>
        <strain evidence="10">CBS 200.50</strain>
    </source>
</reference>
<dbReference type="AlphaFoldDB" id="S8AEL4"/>
<evidence type="ECO:0000259" key="8">
    <source>
        <dbReference type="Pfam" id="PF17745"/>
    </source>
</evidence>
<evidence type="ECO:0000256" key="4">
    <source>
        <dbReference type="ARBA" id="ARBA00024778"/>
    </source>
</evidence>
<feature type="region of interest" description="Disordered" evidence="6">
    <location>
        <begin position="86"/>
        <end position="119"/>
    </location>
</feature>
<feature type="compositionally biased region" description="Acidic residues" evidence="6">
    <location>
        <begin position="268"/>
        <end position="280"/>
    </location>
</feature>
<feature type="domain" description="Rnh202 triple barrel" evidence="8">
    <location>
        <begin position="8"/>
        <end position="136"/>
    </location>
</feature>
<dbReference type="HOGENOM" id="CLU_057573_0_0_1"/>
<protein>
    <recommendedName>
        <fullName evidence="2">Ribonuclease H2 subunit B</fullName>
    </recommendedName>
    <alternativeName>
        <fullName evidence="5">Ribonuclease HI subunit B</fullName>
    </alternativeName>
</protein>
<sequence>MASPRVFILPAGEGSDGSAISHTILSLKHPNTGVPTRYLLHHPPKSEGTSTPFLYEILKIANQISEPRSWLMTPDLPPLKLPKELEKERSDEGEDGDSKDNADGGKEEPQDPPDRKGDKSSLVIKDAHLFLTTPVDPIYLLLSYLTSDKTSRNFLSFDDLLESHPEFSTWTKIFKLHPPAEKLLQSRLLPICDTVEAGDEVMYRVNNKKVIDLLVSRVESVAKVLPPSLTNLITRKLSKPLSLQASTAWKHQAQPEADKTGGIINDAELEDDNKDVESQEVESQLRREASRLNINEEESGTNTPAEADTVITKLVEESLLPPPEILYISQLAHAVQIMKNYIPTPLYTSLVTEIHKTHPLEPLEAYQEELKSLRAAANTAMDFSISHTKRTIEDLEGGVSKEEADREKKRKKKEADGKKSHAVKKLEKADTSGMKKMTAFFKKKD</sequence>
<evidence type="ECO:0000256" key="6">
    <source>
        <dbReference type="SAM" id="MobiDB-lite"/>
    </source>
</evidence>
<dbReference type="GO" id="GO:0005654">
    <property type="term" value="C:nucleoplasm"/>
    <property type="evidence" value="ECO:0007669"/>
    <property type="project" value="TreeGrafter"/>
</dbReference>
<proteinExistence type="predicted"/>
<feature type="compositionally biased region" description="Basic and acidic residues" evidence="6">
    <location>
        <begin position="399"/>
        <end position="430"/>
    </location>
</feature>
<evidence type="ECO:0000259" key="7">
    <source>
        <dbReference type="Pfam" id="PF09468"/>
    </source>
</evidence>
<dbReference type="InterPro" id="IPR019024">
    <property type="entry name" value="RNase_H2_suB_wHTH"/>
</dbReference>
<feature type="region of interest" description="Disordered" evidence="6">
    <location>
        <begin position="395"/>
        <end position="431"/>
    </location>
</feature>
<evidence type="ECO:0000313" key="9">
    <source>
        <dbReference type="EMBL" id="EPS41490.1"/>
    </source>
</evidence>